<sequence length="599" mass="67064">MGVFNPRIVDASIRDVTSCLSDGQKVEVLLYALQHLPAESSRTVIENAVQSCLQIRNLPSGCIAKARILRAKARLAAGSLSSAQQDLRATLVIEPENQEVGSLIKAQNLTSEMLREPGDTPKFSTEIWREIALCLPRRDLKSLLWVPHALSRIASQLLFREIDLYLTSSSDFAREDSYLRVCLSHAGSSDKDLDNWHCQRSADILTRILVDPSFASLVKTLRIFAATRDGAHPLTFETGMLTNALPKMMNLRNFKCSGSRLILNKILEILHSSSSRLRMLSLTATDVAGDIDIPKFRHITHFSYTTEGGNCVAAHEFLSQSRDTLRAFAISNLHWRFPTEAISVRNLTQIDFHGVFPADTHPFSEILSSGHQLESLSLSGLFECAPSSSFRLFRSSLPFLRHFAINISGLHRHVTDRDLIPAISEFLRDRTQLQTFELVVPRSDLLYRRIGFDASAWGVLPSLTGLRSLFITYPKDLSPALAAWLIPRSVRALTLDFISSFVEDPVPFLNHLRPGVPPLLKYVAMTDFPLPTVFSVVEHGFPNVRVVRVGGNFWTVSRLDDGTPEMEAWPARRAQFHATEWLESLDCEDAVWHGVSSKI</sequence>
<accession>F8QAM6</accession>
<dbReference type="eggNOG" id="ENOG502SK1X">
    <property type="taxonomic scope" value="Eukaryota"/>
</dbReference>
<dbReference type="EMBL" id="GL945487">
    <property type="protein sequence ID" value="EGN94816.1"/>
    <property type="molecule type" value="Genomic_DNA"/>
</dbReference>
<reference evidence="2" key="1">
    <citation type="journal article" date="2011" name="Science">
        <title>The plant cell wall-decomposing machinery underlies the functional diversity of forest fungi.</title>
        <authorList>
            <person name="Eastwood D.C."/>
            <person name="Floudas D."/>
            <person name="Binder M."/>
            <person name="Majcherczyk A."/>
            <person name="Schneider P."/>
            <person name="Aerts A."/>
            <person name="Asiegbu F.O."/>
            <person name="Baker S.E."/>
            <person name="Barry K."/>
            <person name="Bendiksby M."/>
            <person name="Blumentritt M."/>
            <person name="Coutinho P.M."/>
            <person name="Cullen D."/>
            <person name="de Vries R.P."/>
            <person name="Gathman A."/>
            <person name="Goodell B."/>
            <person name="Henrissat B."/>
            <person name="Ihrmark K."/>
            <person name="Kauserud H."/>
            <person name="Kohler A."/>
            <person name="LaButti K."/>
            <person name="Lapidus A."/>
            <person name="Lavin J.L."/>
            <person name="Lee Y.-H."/>
            <person name="Lindquist E."/>
            <person name="Lilly W."/>
            <person name="Lucas S."/>
            <person name="Morin E."/>
            <person name="Murat C."/>
            <person name="Oguiza J.A."/>
            <person name="Park J."/>
            <person name="Pisabarro A.G."/>
            <person name="Riley R."/>
            <person name="Rosling A."/>
            <person name="Salamov A."/>
            <person name="Schmidt O."/>
            <person name="Schmutz J."/>
            <person name="Skrede I."/>
            <person name="Stenlid J."/>
            <person name="Wiebenga A."/>
            <person name="Xie X."/>
            <person name="Kuees U."/>
            <person name="Hibbett D.S."/>
            <person name="Hoffmeister D."/>
            <person name="Hoegberg N."/>
            <person name="Martin F."/>
            <person name="Grigoriev I.V."/>
            <person name="Watkinson S.C."/>
        </authorList>
    </citation>
    <scope>NUCLEOTIDE SEQUENCE [LARGE SCALE GENOMIC DNA]</scope>
    <source>
        <strain evidence="2">strain S7.3</strain>
    </source>
</reference>
<organism evidence="2">
    <name type="scientific">Serpula lacrymans var. lacrymans (strain S7.3)</name>
    <name type="common">Dry rot fungus</name>
    <dbReference type="NCBI Taxonomy" id="936435"/>
    <lineage>
        <taxon>Eukaryota</taxon>
        <taxon>Fungi</taxon>
        <taxon>Dikarya</taxon>
        <taxon>Basidiomycota</taxon>
        <taxon>Agaricomycotina</taxon>
        <taxon>Agaricomycetes</taxon>
        <taxon>Agaricomycetidae</taxon>
        <taxon>Boletales</taxon>
        <taxon>Coniophorineae</taxon>
        <taxon>Serpulaceae</taxon>
        <taxon>Serpula</taxon>
    </lineage>
</organism>
<dbReference type="STRING" id="936435.F8QAM6"/>
<proteinExistence type="predicted"/>
<dbReference type="OMA" id="FPRFKHI"/>
<dbReference type="OrthoDB" id="2685413at2759"/>
<protein>
    <submittedName>
        <fullName evidence="1">Uncharacterized protein</fullName>
    </submittedName>
</protein>
<dbReference type="AlphaFoldDB" id="F8QAM6"/>
<dbReference type="InterPro" id="IPR032675">
    <property type="entry name" value="LRR_dom_sf"/>
</dbReference>
<dbReference type="Gene3D" id="3.80.10.10">
    <property type="entry name" value="Ribonuclease Inhibitor"/>
    <property type="match status" value="1"/>
</dbReference>
<evidence type="ECO:0000313" key="1">
    <source>
        <dbReference type="EMBL" id="EGN94816.1"/>
    </source>
</evidence>
<evidence type="ECO:0000313" key="2">
    <source>
        <dbReference type="Proteomes" id="UP000008063"/>
    </source>
</evidence>
<dbReference type="InParanoid" id="F8QAM6"/>
<dbReference type="HOGENOM" id="CLU_019184_0_0_1"/>
<keyword evidence="2" id="KW-1185">Reference proteome</keyword>
<gene>
    <name evidence="1" type="ORF">SERLA73DRAFT_96174</name>
</gene>
<name>F8QAM6_SERL3</name>
<dbReference type="Proteomes" id="UP000008063">
    <property type="component" value="Unassembled WGS sequence"/>
</dbReference>
<dbReference type="SUPFAM" id="SSF52047">
    <property type="entry name" value="RNI-like"/>
    <property type="match status" value="1"/>
</dbReference>